<proteinExistence type="predicted"/>
<evidence type="ECO:0000313" key="3">
    <source>
        <dbReference type="EMBL" id="PON71622.1"/>
    </source>
</evidence>
<feature type="compositionally biased region" description="Basic and acidic residues" evidence="1">
    <location>
        <begin position="127"/>
        <end position="140"/>
    </location>
</feature>
<dbReference type="InterPro" id="IPR045026">
    <property type="entry name" value="LIMYB"/>
</dbReference>
<dbReference type="PANTHER" id="PTHR47584:SF14">
    <property type="entry name" value="L10-INTERACTING MYB DOMAIN-CONTAINING PROTEIN-LIKE"/>
    <property type="match status" value="1"/>
</dbReference>
<name>A0A2P5DEC5_TREOI</name>
<keyword evidence="4" id="KW-1185">Reference proteome</keyword>
<gene>
    <name evidence="3" type="ORF">TorRG33x02_254180</name>
</gene>
<feature type="domain" description="Myb/SANT-like" evidence="2">
    <location>
        <begin position="14"/>
        <end position="107"/>
    </location>
</feature>
<organism evidence="3 4">
    <name type="scientific">Trema orientale</name>
    <name type="common">Charcoal tree</name>
    <name type="synonym">Celtis orientalis</name>
    <dbReference type="NCBI Taxonomy" id="63057"/>
    <lineage>
        <taxon>Eukaryota</taxon>
        <taxon>Viridiplantae</taxon>
        <taxon>Streptophyta</taxon>
        <taxon>Embryophyta</taxon>
        <taxon>Tracheophyta</taxon>
        <taxon>Spermatophyta</taxon>
        <taxon>Magnoliopsida</taxon>
        <taxon>eudicotyledons</taxon>
        <taxon>Gunneridae</taxon>
        <taxon>Pentapetalae</taxon>
        <taxon>rosids</taxon>
        <taxon>fabids</taxon>
        <taxon>Rosales</taxon>
        <taxon>Cannabaceae</taxon>
        <taxon>Trema</taxon>
    </lineage>
</organism>
<reference evidence="4" key="1">
    <citation type="submission" date="2016-06" db="EMBL/GenBank/DDBJ databases">
        <title>Parallel loss of symbiosis genes in relatives of nitrogen-fixing non-legume Parasponia.</title>
        <authorList>
            <person name="Van Velzen R."/>
            <person name="Holmer R."/>
            <person name="Bu F."/>
            <person name="Rutten L."/>
            <person name="Van Zeijl A."/>
            <person name="Liu W."/>
            <person name="Santuari L."/>
            <person name="Cao Q."/>
            <person name="Sharma T."/>
            <person name="Shen D."/>
            <person name="Roswanjaya Y."/>
            <person name="Wardhani T."/>
            <person name="Kalhor M.S."/>
            <person name="Jansen J."/>
            <person name="Van den Hoogen J."/>
            <person name="Gungor B."/>
            <person name="Hartog M."/>
            <person name="Hontelez J."/>
            <person name="Verver J."/>
            <person name="Yang W.-C."/>
            <person name="Schijlen E."/>
            <person name="Repin R."/>
            <person name="Schilthuizen M."/>
            <person name="Schranz E."/>
            <person name="Heidstra R."/>
            <person name="Miyata K."/>
            <person name="Fedorova E."/>
            <person name="Kohlen W."/>
            <person name="Bisseling T."/>
            <person name="Smit S."/>
            <person name="Geurts R."/>
        </authorList>
    </citation>
    <scope>NUCLEOTIDE SEQUENCE [LARGE SCALE GENOMIC DNA]</scope>
    <source>
        <strain evidence="4">cv. RG33-2</strain>
    </source>
</reference>
<sequence length="174" mass="20332">MANEITELDNACLWGPTMKKSLIDIIVDEVNTENMTNGQFSSNTWSKILEKLQSKNKHMFSMKQVKQKYNRLRTKYHEFAKLLKQTSFGWDRETNTVTAIEEIWQNYLGAHPKASQYHDERELEGEFDQKDIRNNDDHDSTSCTSARLVDEVFNRSSKCSETTNAKQRSKKNRS</sequence>
<evidence type="ECO:0000313" key="4">
    <source>
        <dbReference type="Proteomes" id="UP000237000"/>
    </source>
</evidence>
<dbReference type="InterPro" id="IPR024752">
    <property type="entry name" value="Myb/SANT-like_dom"/>
</dbReference>
<dbReference type="EMBL" id="JXTC01000276">
    <property type="protein sequence ID" value="PON71622.1"/>
    <property type="molecule type" value="Genomic_DNA"/>
</dbReference>
<dbReference type="InParanoid" id="A0A2P5DEC5"/>
<dbReference type="Proteomes" id="UP000237000">
    <property type="component" value="Unassembled WGS sequence"/>
</dbReference>
<dbReference type="PANTHER" id="PTHR47584">
    <property type="match status" value="1"/>
</dbReference>
<evidence type="ECO:0000259" key="2">
    <source>
        <dbReference type="Pfam" id="PF12776"/>
    </source>
</evidence>
<dbReference type="Pfam" id="PF12776">
    <property type="entry name" value="Myb_DNA-bind_3"/>
    <property type="match status" value="1"/>
</dbReference>
<protein>
    <submittedName>
        <fullName evidence="3">Myb/SANT-like domain containing protein</fullName>
    </submittedName>
</protein>
<comment type="caution">
    <text evidence="3">The sequence shown here is derived from an EMBL/GenBank/DDBJ whole genome shotgun (WGS) entry which is preliminary data.</text>
</comment>
<evidence type="ECO:0000256" key="1">
    <source>
        <dbReference type="SAM" id="MobiDB-lite"/>
    </source>
</evidence>
<accession>A0A2P5DEC5</accession>
<dbReference type="OrthoDB" id="686198at2759"/>
<dbReference type="AlphaFoldDB" id="A0A2P5DEC5"/>
<feature type="region of interest" description="Disordered" evidence="1">
    <location>
        <begin position="115"/>
        <end position="143"/>
    </location>
</feature>